<evidence type="ECO:0000256" key="13">
    <source>
        <dbReference type="ARBA" id="ARBA00034050"/>
    </source>
</evidence>
<dbReference type="SUPFAM" id="SSF54373">
    <property type="entry name" value="FAD-linked reductases, C-terminal domain"/>
    <property type="match status" value="1"/>
</dbReference>
<comment type="function">
    <text evidence="9">Catalyzes the single-oxidation or sequential double oxidation reaction of carbohydrates primarily at carbon-2 and/or carbon-3 with the concomitant reduction of the flavin. The enzyme exhibits a broad sugar substrate specificity, oxidizing different aldopyranoses to the corresponding C-1, C-2, C-3 or C-1,2, C-2,3 and C-3,4 (di)dehydro sugars with substrate-specific regioselectivity. Accepts only a narrow range of electron acceptors such as substituted benzoquinones and complexed metal ions and reacts extremely slowly with O(2) as acceptor. May play a role in the natural recycling of plant matter by oxidizing all major monosaccharides in lignocellulose and by reducing quinone compounds or reactive radical species generated during lignin depolymerization.</text>
</comment>
<protein>
    <recommendedName>
        <fullName evidence="5">pyranose dehydrogenase (acceptor)</fullName>
        <ecNumber evidence="5">1.1.99.29</ecNumber>
    </recommendedName>
</protein>
<dbReference type="Gene3D" id="3.50.50.60">
    <property type="entry name" value="FAD/NAD(P)-binding domain"/>
    <property type="match status" value="1"/>
</dbReference>
<comment type="catalytic activity">
    <reaction evidence="11">
        <text>pyranose + acceptor = pyranos-2,3-diulose + reduced acceptor.</text>
        <dbReference type="EC" id="1.1.99.29"/>
    </reaction>
</comment>
<comment type="subunit">
    <text evidence="4">Monomer.</text>
</comment>
<evidence type="ECO:0000256" key="12">
    <source>
        <dbReference type="ARBA" id="ARBA00034029"/>
    </source>
</evidence>
<accession>A0A8H6I984</accession>
<evidence type="ECO:0000259" key="18">
    <source>
        <dbReference type="Pfam" id="PF05199"/>
    </source>
</evidence>
<sequence length="678" mass="74666">MNVKSWAPSCVANIINVPLHLGVSRTSQGSILTYKMVLKNLPSAVLLGALSVATPRRGIVRLSDSSAANRLSWIAAFAVALVVKQMFKRSKLIQDGAKASEEEYDYIIVGGGTAGCVLAARLSEDPSVRVLLLEAGGSGQALMFSRIPVAYTLLWRTKHVWQFYTEPQANANGKKKFWPRGGYLLNDSMVQCPDRAARAQMGAPEDYTRWGEIIGDDAWKWDNFKKYFKKFERYMPNPEFPDVDLSTKGRDGPMRIGYFSFASKQSLDFVKACTNLGIPYSPDFNGDKGTLGVNKVLTYIDETRTRVSSESAYFTKDVLARSNLKVVVNATVTRIITEKVGEEVRTVGVEFAHSKDGPRYTVKSKKDAILSAVLTSLQILLLSGIGPTEELNKHNIAVVHDLPSVGGNLVDHPVVDVYFRSKLPTPKWVKPQNVGEALRLVGAMLQYFTMRTGAMATNFGESAAFVRSDDTKLFPEEDFPEKIEDTTSGAGSPDLEIFTTPFAYKDHGEVLFPGNTFAIHAVLLRPKSRGTLRLKSTDPWDAPSMDPNYLSEREDVQKLVRGLRLILKVAKQDPLSPHFIHTDQTAELDHAMHLKSNEELEAVVRERVETLYHPTSTCRMAPLAEGGVVDAGLRVYGVRGLRVCDASVFPEIVSGHTAGATLAVAEHLADIIKGEGRA</sequence>
<dbReference type="InterPro" id="IPR012132">
    <property type="entry name" value="GMC_OxRdtase"/>
</dbReference>
<dbReference type="GO" id="GO:0033718">
    <property type="term" value="F:pyranose dehydrogenase (acceptor) activity"/>
    <property type="evidence" value="ECO:0007669"/>
    <property type="project" value="UniProtKB-EC"/>
</dbReference>
<dbReference type="PIRSF" id="PIRSF000137">
    <property type="entry name" value="Alcohol_oxidase"/>
    <property type="match status" value="1"/>
</dbReference>
<reference evidence="19 20" key="1">
    <citation type="submission" date="2020-07" db="EMBL/GenBank/DDBJ databases">
        <title>Comparative genomics of pyrophilous fungi reveals a link between fire events and developmental genes.</title>
        <authorList>
            <consortium name="DOE Joint Genome Institute"/>
            <person name="Steindorff A.S."/>
            <person name="Carver A."/>
            <person name="Calhoun S."/>
            <person name="Stillman K."/>
            <person name="Liu H."/>
            <person name="Lipzen A."/>
            <person name="Pangilinan J."/>
            <person name="Labutti K."/>
            <person name="Bruns T.D."/>
            <person name="Grigoriev I.V."/>
        </authorList>
    </citation>
    <scope>NUCLEOTIDE SEQUENCE [LARGE SCALE GENOMIC DNA]</scope>
    <source>
        <strain evidence="19 20">CBS 144469</strain>
    </source>
</reference>
<keyword evidence="6" id="KW-0964">Secreted</keyword>
<keyword evidence="7" id="KW-0285">Flavoprotein</keyword>
<dbReference type="Pfam" id="PF00732">
    <property type="entry name" value="GMC_oxred_N"/>
    <property type="match status" value="1"/>
</dbReference>
<feature type="domain" description="Glucose-methanol-choline oxidoreductase N-terminal" evidence="17">
    <location>
        <begin position="104"/>
        <end position="414"/>
    </location>
</feature>
<organism evidence="19 20">
    <name type="scientific">Ephemerocybe angulata</name>
    <dbReference type="NCBI Taxonomy" id="980116"/>
    <lineage>
        <taxon>Eukaryota</taxon>
        <taxon>Fungi</taxon>
        <taxon>Dikarya</taxon>
        <taxon>Basidiomycota</taxon>
        <taxon>Agaricomycotina</taxon>
        <taxon>Agaricomycetes</taxon>
        <taxon>Agaricomycetidae</taxon>
        <taxon>Agaricales</taxon>
        <taxon>Agaricineae</taxon>
        <taxon>Psathyrellaceae</taxon>
        <taxon>Ephemerocybe</taxon>
    </lineage>
</organism>
<evidence type="ECO:0000313" key="20">
    <source>
        <dbReference type="Proteomes" id="UP000521943"/>
    </source>
</evidence>
<comment type="catalytic activity">
    <reaction evidence="13">
        <text>a pyranoside + acceptor = a pyranosid-3-ulose + reduced acceptor.</text>
        <dbReference type="EC" id="1.1.99.29"/>
    </reaction>
</comment>
<dbReference type="Gene3D" id="3.30.560.10">
    <property type="entry name" value="Glucose Oxidase, domain 3"/>
    <property type="match status" value="1"/>
</dbReference>
<dbReference type="InterPro" id="IPR036188">
    <property type="entry name" value="FAD/NAD-bd_sf"/>
</dbReference>
<comment type="similarity">
    <text evidence="3">Belongs to the GMC oxidoreductase family.</text>
</comment>
<comment type="subcellular location">
    <subcellularLocation>
        <location evidence="2">Secreted</location>
    </subcellularLocation>
</comment>
<dbReference type="InterPro" id="IPR007867">
    <property type="entry name" value="GMC_OxRtase_C"/>
</dbReference>
<gene>
    <name evidence="19" type="ORF">DFP72DRAFT_884497</name>
</gene>
<evidence type="ECO:0000256" key="16">
    <source>
        <dbReference type="PIRSR" id="PIRSR000137-2"/>
    </source>
</evidence>
<evidence type="ECO:0000256" key="11">
    <source>
        <dbReference type="ARBA" id="ARBA00034010"/>
    </source>
</evidence>
<keyword evidence="20" id="KW-1185">Reference proteome</keyword>
<evidence type="ECO:0000256" key="2">
    <source>
        <dbReference type="ARBA" id="ARBA00004613"/>
    </source>
</evidence>
<evidence type="ECO:0000256" key="5">
    <source>
        <dbReference type="ARBA" id="ARBA00013177"/>
    </source>
</evidence>
<evidence type="ECO:0000256" key="4">
    <source>
        <dbReference type="ARBA" id="ARBA00011245"/>
    </source>
</evidence>
<dbReference type="AlphaFoldDB" id="A0A8H6I984"/>
<dbReference type="Pfam" id="PF05199">
    <property type="entry name" value="GMC_oxred_C"/>
    <property type="match status" value="1"/>
</dbReference>
<name>A0A8H6I984_9AGAR</name>
<evidence type="ECO:0000256" key="7">
    <source>
        <dbReference type="ARBA" id="ARBA00022630"/>
    </source>
</evidence>
<evidence type="ECO:0000256" key="15">
    <source>
        <dbReference type="PIRSR" id="PIRSR000137-1"/>
    </source>
</evidence>
<comment type="caution">
    <text evidence="19">The sequence shown here is derived from an EMBL/GenBank/DDBJ whole genome shotgun (WGS) entry which is preliminary data.</text>
</comment>
<feature type="active site" description="Proton acceptor" evidence="15">
    <location>
        <position position="656"/>
    </location>
</feature>
<dbReference type="GO" id="GO:0050660">
    <property type="term" value="F:flavin adenine dinucleotide binding"/>
    <property type="evidence" value="ECO:0007669"/>
    <property type="project" value="InterPro"/>
</dbReference>
<dbReference type="PANTHER" id="PTHR11552:SF147">
    <property type="entry name" value="CHOLINE DEHYDROGENASE, MITOCHONDRIAL"/>
    <property type="match status" value="1"/>
</dbReference>
<dbReference type="EMBL" id="JACGCI010000014">
    <property type="protein sequence ID" value="KAF6759878.1"/>
    <property type="molecule type" value="Genomic_DNA"/>
</dbReference>
<evidence type="ECO:0000256" key="14">
    <source>
        <dbReference type="ARBA" id="ARBA00034059"/>
    </source>
</evidence>
<dbReference type="PANTHER" id="PTHR11552">
    <property type="entry name" value="GLUCOSE-METHANOL-CHOLINE GMC OXIDOREDUCTASE"/>
    <property type="match status" value="1"/>
</dbReference>
<dbReference type="EC" id="1.1.99.29" evidence="5"/>
<evidence type="ECO:0000256" key="1">
    <source>
        <dbReference type="ARBA" id="ARBA00001974"/>
    </source>
</evidence>
<feature type="active site" description="Proton donor" evidence="15">
    <location>
        <position position="613"/>
    </location>
</feature>
<feature type="domain" description="Glucose-methanol-choline oxidoreductase C-terminal" evidence="18">
    <location>
        <begin position="526"/>
        <end position="665"/>
    </location>
</feature>
<comment type="catalytic activity">
    <reaction evidence="12">
        <text>pyranose + acceptor = pyranos-3-ulose + reduced acceptor.</text>
        <dbReference type="EC" id="1.1.99.29"/>
    </reaction>
</comment>
<proteinExistence type="inferred from homology"/>
<evidence type="ECO:0000313" key="19">
    <source>
        <dbReference type="EMBL" id="KAF6759878.1"/>
    </source>
</evidence>
<dbReference type="OrthoDB" id="269227at2759"/>
<evidence type="ECO:0000259" key="17">
    <source>
        <dbReference type="Pfam" id="PF00732"/>
    </source>
</evidence>
<dbReference type="GO" id="GO:0005576">
    <property type="term" value="C:extracellular region"/>
    <property type="evidence" value="ECO:0007669"/>
    <property type="project" value="UniProtKB-SubCell"/>
</dbReference>
<evidence type="ECO:0000256" key="6">
    <source>
        <dbReference type="ARBA" id="ARBA00022525"/>
    </source>
</evidence>
<evidence type="ECO:0000256" key="10">
    <source>
        <dbReference type="ARBA" id="ARBA00033986"/>
    </source>
</evidence>
<comment type="catalytic activity">
    <reaction evidence="14">
        <text>a pyranoside + acceptor = a pyranosid-3,4-diulose + reduced acceptor.</text>
        <dbReference type="EC" id="1.1.99.29"/>
    </reaction>
</comment>
<evidence type="ECO:0000256" key="8">
    <source>
        <dbReference type="ARBA" id="ARBA00022827"/>
    </source>
</evidence>
<comment type="cofactor">
    <cofactor evidence="1 16">
        <name>FAD</name>
        <dbReference type="ChEBI" id="CHEBI:57692"/>
    </cofactor>
</comment>
<dbReference type="InterPro" id="IPR000172">
    <property type="entry name" value="GMC_OxRdtase_N"/>
</dbReference>
<feature type="binding site" evidence="16">
    <location>
        <position position="332"/>
    </location>
    <ligand>
        <name>FAD</name>
        <dbReference type="ChEBI" id="CHEBI:57692"/>
    </ligand>
</feature>
<dbReference type="Proteomes" id="UP000521943">
    <property type="component" value="Unassembled WGS sequence"/>
</dbReference>
<comment type="catalytic activity">
    <reaction evidence="10">
        <text>pyranose + acceptor = pyranos-2-ulose + reduced acceptor.</text>
        <dbReference type="EC" id="1.1.99.29"/>
    </reaction>
</comment>
<keyword evidence="8 16" id="KW-0274">FAD</keyword>
<evidence type="ECO:0000256" key="9">
    <source>
        <dbReference type="ARBA" id="ARBA00024699"/>
    </source>
</evidence>
<dbReference type="SUPFAM" id="SSF51905">
    <property type="entry name" value="FAD/NAD(P)-binding domain"/>
    <property type="match status" value="1"/>
</dbReference>
<evidence type="ECO:0000256" key="3">
    <source>
        <dbReference type="ARBA" id="ARBA00010790"/>
    </source>
</evidence>